<dbReference type="InterPro" id="IPR052904">
    <property type="entry name" value="Acyl-CoA_dehydrogenase-like"/>
</dbReference>
<feature type="domain" description="Acyl-CoA oxidase/dehydrogenase middle" evidence="7">
    <location>
        <begin position="183"/>
        <end position="275"/>
    </location>
</feature>
<dbReference type="SUPFAM" id="SSF47203">
    <property type="entry name" value="Acyl-CoA dehydrogenase C-terminal domain-like"/>
    <property type="match status" value="1"/>
</dbReference>
<evidence type="ECO:0000256" key="1">
    <source>
        <dbReference type="ARBA" id="ARBA00001974"/>
    </source>
</evidence>
<dbReference type="AlphaFoldDB" id="A0A964WSB7"/>
<dbReference type="Gene3D" id="1.20.140.10">
    <property type="entry name" value="Butyryl-CoA Dehydrogenase, subunit A, domain 3"/>
    <property type="match status" value="1"/>
</dbReference>
<feature type="domain" description="Acyl-CoA dehydrogenase/oxidase C-terminal" evidence="6">
    <location>
        <begin position="287"/>
        <end position="442"/>
    </location>
</feature>
<dbReference type="Gene3D" id="6.10.250.600">
    <property type="match status" value="1"/>
</dbReference>
<sequence length="547" mass="59414">MVETAATHRVFNQSPVYGGINLFDADPLINSATAGFPDAVRHDLFEIGAVWGSLEMREFARLANSHVPELQRYDAKGNRADQVLFHPAYHALMRRSIASGLHASAWETGDTEAGLRHRARAARLYMTAQAECGHICPMTMTNASLAALRHAPELFPVWAPRILSRTYDRAFRAPEEKRGVTIGMAMTEKQGGTDLRANTTRAERASDGLYVLTGHKWFMSAPMSDAFLVLAQARGGLTCFLMPRILPDGTVNAIRLERLKDKLGNRSNGSAEVELPGARAWRIGEEGRGIPIILDMVTLTRVDCATASAGMMRAGFAEAAHHARYRAVSGRALVDQPLMLRVLSDMALDLAAALALSMRLCEAFDMAPDSPAEAAYARLMTPAVKYFVCKAAPAFLYEAMECLGGNGYVEESALPRLYREAPVNAIWEGSGNVMALDVLRAIRRDDQTLEAVLETLGDELGTGSKAALGVLSAAARVATEDEGSARILTEQLALTAAAAALRRDFPPAFADAFIETRLGRPWRATYGMIDGRFDSRALIDYVAPDVG</sequence>
<dbReference type="Pfam" id="PF00441">
    <property type="entry name" value="Acyl-CoA_dh_1"/>
    <property type="match status" value="1"/>
</dbReference>
<keyword evidence="10" id="KW-1185">Reference proteome</keyword>
<dbReference type="PROSITE" id="PS00072">
    <property type="entry name" value="ACYL_COA_DH_1"/>
    <property type="match status" value="1"/>
</dbReference>
<dbReference type="OrthoDB" id="9771038at2"/>
<dbReference type="Pfam" id="PF18158">
    <property type="entry name" value="AidB_N"/>
    <property type="match status" value="1"/>
</dbReference>
<keyword evidence="4 5" id="KW-0274">FAD</keyword>
<comment type="cofactor">
    <cofactor evidence="1 5">
        <name>FAD</name>
        <dbReference type="ChEBI" id="CHEBI:57692"/>
    </cofactor>
</comment>
<dbReference type="InterPro" id="IPR006089">
    <property type="entry name" value="Acyl-CoA_DH_CS"/>
</dbReference>
<dbReference type="RefSeq" id="WP_161139030.1">
    <property type="nucleotide sequence ID" value="NZ_SPKJ01000005.1"/>
</dbReference>
<organism evidence="9 10">
    <name type="scientific">Propylenella binzhouense</name>
    <dbReference type="NCBI Taxonomy" id="2555902"/>
    <lineage>
        <taxon>Bacteria</taxon>
        <taxon>Pseudomonadati</taxon>
        <taxon>Pseudomonadota</taxon>
        <taxon>Alphaproteobacteria</taxon>
        <taxon>Hyphomicrobiales</taxon>
        <taxon>Propylenellaceae</taxon>
        <taxon>Propylenella</taxon>
    </lineage>
</organism>
<comment type="caution">
    <text evidence="9">The sequence shown here is derived from an EMBL/GenBank/DDBJ whole genome shotgun (WGS) entry which is preliminary data.</text>
</comment>
<evidence type="ECO:0000259" key="6">
    <source>
        <dbReference type="Pfam" id="PF00441"/>
    </source>
</evidence>
<dbReference type="InterPro" id="IPR009075">
    <property type="entry name" value="AcylCo_DH/oxidase_C"/>
</dbReference>
<dbReference type="Gene3D" id="2.40.110.20">
    <property type="match status" value="1"/>
</dbReference>
<evidence type="ECO:0000256" key="3">
    <source>
        <dbReference type="ARBA" id="ARBA00022630"/>
    </source>
</evidence>
<dbReference type="PROSITE" id="PS00073">
    <property type="entry name" value="ACYL_COA_DH_2"/>
    <property type="match status" value="1"/>
</dbReference>
<protein>
    <submittedName>
        <fullName evidence="9">DNA alkylation response protein</fullName>
    </submittedName>
</protein>
<accession>A0A964WSB7</accession>
<evidence type="ECO:0000313" key="10">
    <source>
        <dbReference type="Proteomes" id="UP000773614"/>
    </source>
</evidence>
<dbReference type="Proteomes" id="UP000773614">
    <property type="component" value="Unassembled WGS sequence"/>
</dbReference>
<evidence type="ECO:0000256" key="2">
    <source>
        <dbReference type="ARBA" id="ARBA00009347"/>
    </source>
</evidence>
<dbReference type="EMBL" id="SPKJ01000005">
    <property type="protein sequence ID" value="MYZ46686.1"/>
    <property type="molecule type" value="Genomic_DNA"/>
</dbReference>
<evidence type="ECO:0000313" key="9">
    <source>
        <dbReference type="EMBL" id="MYZ46686.1"/>
    </source>
</evidence>
<evidence type="ECO:0000256" key="4">
    <source>
        <dbReference type="ARBA" id="ARBA00022827"/>
    </source>
</evidence>
<dbReference type="SUPFAM" id="SSF56645">
    <property type="entry name" value="Acyl-CoA dehydrogenase NM domain-like"/>
    <property type="match status" value="1"/>
</dbReference>
<reference evidence="9" key="1">
    <citation type="submission" date="2019-03" db="EMBL/GenBank/DDBJ databases">
        <title>Afifella sp. nov., isolated from activated sludge.</title>
        <authorList>
            <person name="Li Q."/>
            <person name="Liu Y."/>
        </authorList>
    </citation>
    <scope>NUCLEOTIDE SEQUENCE</scope>
    <source>
        <strain evidence="9">L72</strain>
    </source>
</reference>
<dbReference type="InterPro" id="IPR041504">
    <property type="entry name" value="AidB_N"/>
</dbReference>
<dbReference type="PANTHER" id="PTHR42707">
    <property type="entry name" value="ACYL-COA DEHYDROGENASE"/>
    <property type="match status" value="1"/>
</dbReference>
<dbReference type="Pfam" id="PF02770">
    <property type="entry name" value="Acyl-CoA_dh_M"/>
    <property type="match status" value="1"/>
</dbReference>
<name>A0A964WSB7_9HYPH</name>
<evidence type="ECO:0000259" key="7">
    <source>
        <dbReference type="Pfam" id="PF02770"/>
    </source>
</evidence>
<proteinExistence type="inferred from homology"/>
<dbReference type="InterPro" id="IPR006091">
    <property type="entry name" value="Acyl-CoA_Oxase/DH_mid-dom"/>
</dbReference>
<keyword evidence="3 5" id="KW-0285">Flavoprotein</keyword>
<dbReference type="InterPro" id="IPR009100">
    <property type="entry name" value="AcylCoA_DH/oxidase_NM_dom_sf"/>
</dbReference>
<feature type="domain" description="Adaptive response protein AidB N-terminal" evidence="8">
    <location>
        <begin position="12"/>
        <end position="168"/>
    </location>
</feature>
<evidence type="ECO:0000259" key="8">
    <source>
        <dbReference type="Pfam" id="PF18158"/>
    </source>
</evidence>
<gene>
    <name evidence="9" type="ORF">E4O86_02995</name>
</gene>
<comment type="similarity">
    <text evidence="2 5">Belongs to the acyl-CoA dehydrogenase family.</text>
</comment>
<evidence type="ECO:0000256" key="5">
    <source>
        <dbReference type="RuleBase" id="RU362125"/>
    </source>
</evidence>
<dbReference type="GO" id="GO:0003995">
    <property type="term" value="F:acyl-CoA dehydrogenase activity"/>
    <property type="evidence" value="ECO:0007669"/>
    <property type="project" value="InterPro"/>
</dbReference>
<dbReference type="InterPro" id="IPR036250">
    <property type="entry name" value="AcylCo_DH-like_C"/>
</dbReference>
<keyword evidence="5" id="KW-0560">Oxidoreductase</keyword>
<dbReference type="PANTHER" id="PTHR42707:SF3">
    <property type="entry name" value="ACYL-COA DEHYDROGENASE AIDB-RELATED"/>
    <property type="match status" value="1"/>
</dbReference>